<reference evidence="1" key="1">
    <citation type="submission" date="2012-05" db="EMBL/GenBank/DDBJ databases">
        <authorList>
            <person name="Krishnakumar V."/>
            <person name="Cheung F."/>
            <person name="Xiao Y."/>
            <person name="Chan A."/>
            <person name="Moskal W.A."/>
            <person name="Town C.D."/>
        </authorList>
    </citation>
    <scope>NUCLEOTIDE SEQUENCE</scope>
</reference>
<sequence>MHLMPGAT</sequence>
<proteinExistence type="evidence at transcript level"/>
<dbReference type="EMBL" id="BT137925">
    <property type="protein sequence ID" value="AFK37720.1"/>
    <property type="molecule type" value="mRNA"/>
</dbReference>
<name>I3SBS8_LOTJA</name>
<accession>I3SBS8</accession>
<organism evidence="1">
    <name type="scientific">Lotus japonicus</name>
    <name type="common">Lotus corniculatus var. japonicus</name>
    <dbReference type="NCBI Taxonomy" id="34305"/>
    <lineage>
        <taxon>Eukaryota</taxon>
        <taxon>Viridiplantae</taxon>
        <taxon>Streptophyta</taxon>
        <taxon>Embryophyta</taxon>
        <taxon>Tracheophyta</taxon>
        <taxon>Spermatophyta</taxon>
        <taxon>Magnoliopsida</taxon>
        <taxon>eudicotyledons</taxon>
        <taxon>Gunneridae</taxon>
        <taxon>Pentapetalae</taxon>
        <taxon>rosids</taxon>
        <taxon>fabids</taxon>
        <taxon>Fabales</taxon>
        <taxon>Fabaceae</taxon>
        <taxon>Papilionoideae</taxon>
        <taxon>50 kb inversion clade</taxon>
        <taxon>NPAAA clade</taxon>
        <taxon>Hologalegina</taxon>
        <taxon>robinioid clade</taxon>
        <taxon>Loteae</taxon>
        <taxon>Lotus</taxon>
    </lineage>
</organism>
<evidence type="ECO:0000313" key="1">
    <source>
        <dbReference type="EMBL" id="AFK37720.1"/>
    </source>
</evidence>
<protein>
    <submittedName>
        <fullName evidence="1">Uncharacterized protein</fullName>
    </submittedName>
</protein>